<dbReference type="EMBL" id="QUNO01000008">
    <property type="protein sequence ID" value="REH44664.1"/>
    <property type="molecule type" value="Genomic_DNA"/>
</dbReference>
<organism evidence="1 2">
    <name type="scientific">Kutzneria buriramensis</name>
    <dbReference type="NCBI Taxonomy" id="1045776"/>
    <lineage>
        <taxon>Bacteria</taxon>
        <taxon>Bacillati</taxon>
        <taxon>Actinomycetota</taxon>
        <taxon>Actinomycetes</taxon>
        <taxon>Pseudonocardiales</taxon>
        <taxon>Pseudonocardiaceae</taxon>
        <taxon>Kutzneria</taxon>
    </lineage>
</organism>
<sequence>MAGNPWDTRPVLELDITAAKVFVEVSTQSPKQGGRWLVFPDVVWWELPDGGGYRKSVYAPDSFPGKGFTSAG</sequence>
<reference evidence="1 2" key="1">
    <citation type="submission" date="2018-08" db="EMBL/GenBank/DDBJ databases">
        <title>Genomic Encyclopedia of Archaeal and Bacterial Type Strains, Phase II (KMG-II): from individual species to whole genera.</title>
        <authorList>
            <person name="Goeker M."/>
        </authorList>
    </citation>
    <scope>NUCLEOTIDE SEQUENCE [LARGE SCALE GENOMIC DNA]</scope>
    <source>
        <strain evidence="1 2">DSM 45791</strain>
    </source>
</reference>
<dbReference type="AlphaFoldDB" id="A0A3E0HG37"/>
<evidence type="ECO:0000313" key="1">
    <source>
        <dbReference type="EMBL" id="REH44664.1"/>
    </source>
</evidence>
<evidence type="ECO:0000313" key="2">
    <source>
        <dbReference type="Proteomes" id="UP000256269"/>
    </source>
</evidence>
<keyword evidence="2" id="KW-1185">Reference proteome</keyword>
<gene>
    <name evidence="1" type="ORF">BCF44_108144</name>
</gene>
<protein>
    <submittedName>
        <fullName evidence="1">Uncharacterized protein</fullName>
    </submittedName>
</protein>
<dbReference type="Proteomes" id="UP000256269">
    <property type="component" value="Unassembled WGS sequence"/>
</dbReference>
<accession>A0A3E0HG37</accession>
<name>A0A3E0HG37_9PSEU</name>
<comment type="caution">
    <text evidence="1">The sequence shown here is derived from an EMBL/GenBank/DDBJ whole genome shotgun (WGS) entry which is preliminary data.</text>
</comment>
<proteinExistence type="predicted"/>